<keyword evidence="3" id="KW-1185">Reference proteome</keyword>
<accession>A0A1Y2E7R1</accession>
<comment type="caution">
    <text evidence="2">The sequence shown here is derived from an EMBL/GenBank/DDBJ whole genome shotgun (WGS) entry which is preliminary data.</text>
</comment>
<evidence type="ECO:0000313" key="2">
    <source>
        <dbReference type="EMBL" id="ORY67579.1"/>
    </source>
</evidence>
<feature type="transmembrane region" description="Helical" evidence="1">
    <location>
        <begin position="78"/>
        <end position="99"/>
    </location>
</feature>
<protein>
    <submittedName>
        <fullName evidence="2">Uncharacterized protein</fullName>
    </submittedName>
</protein>
<proteinExistence type="predicted"/>
<name>A0A1Y2E7R1_9PEZI</name>
<dbReference type="STRING" id="1141098.A0A1Y2E7R1"/>
<feature type="transmembrane region" description="Helical" evidence="1">
    <location>
        <begin position="173"/>
        <end position="197"/>
    </location>
</feature>
<sequence length="257" mass="27792">MADQIPLLGDMGGASNYTTQSGNRATGRILSFFKVFRSGLIAPNATTYSSMVHLLNAEDEAERDRLTANWSHHKLEELNFIGVVGALIAGVLSSTPGWPTMMPSQDDAQPWFVRTMWLTGLVFALFSVLTAAQQSLRLHRLSAHRNGLSLIRGCIASKTGLDGITRPRNAQVFAWQAGVGFLTASVVCMVVGMAVFVWEASDFEGISRGVWDENAKLGVAFTILLVFTVIVFLATQASISADLQEDEIATQAPARDG</sequence>
<keyword evidence="1" id="KW-1133">Transmembrane helix</keyword>
<dbReference type="Proteomes" id="UP000193689">
    <property type="component" value="Unassembled WGS sequence"/>
</dbReference>
<evidence type="ECO:0000313" key="3">
    <source>
        <dbReference type="Proteomes" id="UP000193689"/>
    </source>
</evidence>
<keyword evidence="1" id="KW-0472">Membrane</keyword>
<evidence type="ECO:0000256" key="1">
    <source>
        <dbReference type="SAM" id="Phobius"/>
    </source>
</evidence>
<feature type="transmembrane region" description="Helical" evidence="1">
    <location>
        <begin position="217"/>
        <end position="235"/>
    </location>
</feature>
<dbReference type="AlphaFoldDB" id="A0A1Y2E7R1"/>
<organism evidence="2 3">
    <name type="scientific">Pseudomassariella vexata</name>
    <dbReference type="NCBI Taxonomy" id="1141098"/>
    <lineage>
        <taxon>Eukaryota</taxon>
        <taxon>Fungi</taxon>
        <taxon>Dikarya</taxon>
        <taxon>Ascomycota</taxon>
        <taxon>Pezizomycotina</taxon>
        <taxon>Sordariomycetes</taxon>
        <taxon>Xylariomycetidae</taxon>
        <taxon>Amphisphaeriales</taxon>
        <taxon>Pseudomassariaceae</taxon>
        <taxon>Pseudomassariella</taxon>
    </lineage>
</organism>
<dbReference type="InParanoid" id="A0A1Y2E7R1"/>
<dbReference type="EMBL" id="MCFJ01000004">
    <property type="protein sequence ID" value="ORY67579.1"/>
    <property type="molecule type" value="Genomic_DNA"/>
</dbReference>
<keyword evidence="1" id="KW-0812">Transmembrane</keyword>
<feature type="transmembrane region" description="Helical" evidence="1">
    <location>
        <begin position="111"/>
        <end position="132"/>
    </location>
</feature>
<dbReference type="RefSeq" id="XP_040718203.1">
    <property type="nucleotide sequence ID" value="XM_040859839.1"/>
</dbReference>
<reference evidence="2 3" key="1">
    <citation type="submission" date="2016-07" db="EMBL/GenBank/DDBJ databases">
        <title>Pervasive Adenine N6-methylation of Active Genes in Fungi.</title>
        <authorList>
            <consortium name="DOE Joint Genome Institute"/>
            <person name="Mondo S.J."/>
            <person name="Dannebaum R.O."/>
            <person name="Kuo R.C."/>
            <person name="Labutti K."/>
            <person name="Haridas S."/>
            <person name="Kuo A."/>
            <person name="Salamov A."/>
            <person name="Ahrendt S.R."/>
            <person name="Lipzen A."/>
            <person name="Sullivan W."/>
            <person name="Andreopoulos W.B."/>
            <person name="Clum A."/>
            <person name="Lindquist E."/>
            <person name="Daum C."/>
            <person name="Ramamoorthy G.K."/>
            <person name="Gryganskyi A."/>
            <person name="Culley D."/>
            <person name="Magnuson J.K."/>
            <person name="James T.Y."/>
            <person name="O'Malley M.A."/>
            <person name="Stajich J.E."/>
            <person name="Spatafora J.W."/>
            <person name="Visel A."/>
            <person name="Grigoriev I.V."/>
        </authorList>
    </citation>
    <scope>NUCLEOTIDE SEQUENCE [LARGE SCALE GENOMIC DNA]</scope>
    <source>
        <strain evidence="2 3">CBS 129021</strain>
    </source>
</reference>
<dbReference type="OrthoDB" id="2150604at2759"/>
<dbReference type="GeneID" id="63776051"/>
<gene>
    <name evidence="2" type="ORF">BCR38DRAFT_427547</name>
</gene>